<keyword evidence="3" id="KW-1185">Reference proteome</keyword>
<dbReference type="OrthoDB" id="9763101at2"/>
<dbReference type="PANTHER" id="PTHR42194:SF1">
    <property type="entry name" value="UPF0276 PROTEIN HI_1600"/>
    <property type="match status" value="1"/>
</dbReference>
<dbReference type="SUPFAM" id="SSF51658">
    <property type="entry name" value="Xylose isomerase-like"/>
    <property type="match status" value="1"/>
</dbReference>
<gene>
    <name evidence="2" type="ORF">EFW17_05580</name>
</gene>
<evidence type="ECO:0000313" key="3">
    <source>
        <dbReference type="Proteomes" id="UP000269198"/>
    </source>
</evidence>
<dbReference type="PANTHER" id="PTHR42194">
    <property type="entry name" value="UPF0276 PROTEIN HI_1600"/>
    <property type="match status" value="1"/>
</dbReference>
<protein>
    <recommendedName>
        <fullName evidence="1">UPF0276 protein EFW17_05580</fullName>
    </recommendedName>
</protein>
<dbReference type="RefSeq" id="WP_123200206.1">
    <property type="nucleotide sequence ID" value="NZ_RJMB01000004.1"/>
</dbReference>
<sequence length="284" mass="31893">MALPRLRLPDLGFGLGLRACHYSHVLDQRPQVDWFEVITENFLDTGGFPRYVLERVAETYPVVMHGVSLSIGSTDPLDLDYLRRVRRLADRIGAVWVSDHLCWTGVLGINTHDLLPMPFTEESLDHVVERIRVAQEVLERPLVLENPSSYVEYTQSTLTEWEFLARMAEDSDCGLLLDVNNAYVSAVNHGTDPYACLRTLPAERVVQMHLAGHTDRGTHLIDTHDQPVADPVWELYRFAAARTGGVSTLLEWDDHVPPLTDLVAELDKARAYAPRGDGVHAHVG</sequence>
<dbReference type="HAMAP" id="MF_00697">
    <property type="entry name" value="UPF0276"/>
    <property type="match status" value="1"/>
</dbReference>
<comment type="similarity">
    <text evidence="1">Belongs to the UPF0276 family.</text>
</comment>
<accession>A0A3N0EDS9</accession>
<dbReference type="Pfam" id="PF05114">
    <property type="entry name" value="MbnB_TglH_ChrH"/>
    <property type="match status" value="1"/>
</dbReference>
<dbReference type="InterPro" id="IPR036237">
    <property type="entry name" value="Xyl_isomerase-like_sf"/>
</dbReference>
<reference evidence="2 3" key="1">
    <citation type="submission" date="2018-11" db="EMBL/GenBank/DDBJ databases">
        <title>The genome draft of YIM 96095.</title>
        <authorList>
            <person name="Tang S.-K."/>
            <person name="Chunyu W.-X."/>
            <person name="Feng Y.-Z."/>
        </authorList>
    </citation>
    <scope>NUCLEOTIDE SEQUENCE [LARGE SCALE GENOMIC DNA]</scope>
    <source>
        <strain evidence="2 3">YIM 96095</strain>
    </source>
</reference>
<dbReference type="InterPro" id="IPR007801">
    <property type="entry name" value="MbnB/TglH/ChrH"/>
</dbReference>
<comment type="caution">
    <text evidence="2">The sequence shown here is derived from an EMBL/GenBank/DDBJ whole genome shotgun (WGS) entry which is preliminary data.</text>
</comment>
<dbReference type="NCBIfam" id="NF003818">
    <property type="entry name" value="PRK05409.1"/>
    <property type="match status" value="1"/>
</dbReference>
<organism evidence="2 3">
    <name type="scientific">Halostreptopolyspora alba</name>
    <dbReference type="NCBI Taxonomy" id="2487137"/>
    <lineage>
        <taxon>Bacteria</taxon>
        <taxon>Bacillati</taxon>
        <taxon>Actinomycetota</taxon>
        <taxon>Actinomycetes</taxon>
        <taxon>Streptosporangiales</taxon>
        <taxon>Nocardiopsidaceae</taxon>
        <taxon>Halostreptopolyspora</taxon>
    </lineage>
</organism>
<dbReference type="EMBL" id="RJMB01000004">
    <property type="protein sequence ID" value="RNL86012.1"/>
    <property type="molecule type" value="Genomic_DNA"/>
</dbReference>
<proteinExistence type="inferred from homology"/>
<evidence type="ECO:0000313" key="2">
    <source>
        <dbReference type="EMBL" id="RNL86012.1"/>
    </source>
</evidence>
<evidence type="ECO:0000256" key="1">
    <source>
        <dbReference type="HAMAP-Rule" id="MF_00697"/>
    </source>
</evidence>
<name>A0A3N0EDS9_9ACTN</name>
<dbReference type="Proteomes" id="UP000269198">
    <property type="component" value="Unassembled WGS sequence"/>
</dbReference>
<dbReference type="AlphaFoldDB" id="A0A3N0EDS9"/>
<dbReference type="Gene3D" id="3.20.20.150">
    <property type="entry name" value="Divalent-metal-dependent TIM barrel enzymes"/>
    <property type="match status" value="1"/>
</dbReference>